<evidence type="ECO:0000256" key="1">
    <source>
        <dbReference type="SAM" id="MobiDB-lite"/>
    </source>
</evidence>
<proteinExistence type="predicted"/>
<dbReference type="InterPro" id="IPR013226">
    <property type="entry name" value="Pal1"/>
</dbReference>
<feature type="compositionally biased region" description="Polar residues" evidence="1">
    <location>
        <begin position="26"/>
        <end position="36"/>
    </location>
</feature>
<reference evidence="2" key="1">
    <citation type="journal article" date="2020" name="Stud. Mycol.">
        <title>101 Dothideomycetes genomes: a test case for predicting lifestyles and emergence of pathogens.</title>
        <authorList>
            <person name="Haridas S."/>
            <person name="Albert R."/>
            <person name="Binder M."/>
            <person name="Bloem J."/>
            <person name="Labutti K."/>
            <person name="Salamov A."/>
            <person name="Andreopoulos B."/>
            <person name="Baker S."/>
            <person name="Barry K."/>
            <person name="Bills G."/>
            <person name="Bluhm B."/>
            <person name="Cannon C."/>
            <person name="Castanera R."/>
            <person name="Culley D."/>
            <person name="Daum C."/>
            <person name="Ezra D."/>
            <person name="Gonzalez J."/>
            <person name="Henrissat B."/>
            <person name="Kuo A."/>
            <person name="Liang C."/>
            <person name="Lipzen A."/>
            <person name="Lutzoni F."/>
            <person name="Magnuson J."/>
            <person name="Mondo S."/>
            <person name="Nolan M."/>
            <person name="Ohm R."/>
            <person name="Pangilinan J."/>
            <person name="Park H.-J."/>
            <person name="Ramirez L."/>
            <person name="Alfaro M."/>
            <person name="Sun H."/>
            <person name="Tritt A."/>
            <person name="Yoshinaga Y."/>
            <person name="Zwiers L.-H."/>
            <person name="Turgeon B."/>
            <person name="Goodwin S."/>
            <person name="Spatafora J."/>
            <person name="Crous P."/>
            <person name="Grigoriev I."/>
        </authorList>
    </citation>
    <scope>NUCLEOTIDE SEQUENCE</scope>
    <source>
        <strain evidence="2">CBS 379.55</strain>
    </source>
</reference>
<dbReference type="PANTHER" id="PTHR28307:SF1">
    <property type="entry name" value="PAL1 CELL MORPHOLOGY PROTEIN"/>
    <property type="match status" value="1"/>
</dbReference>
<feature type="region of interest" description="Disordered" evidence="1">
    <location>
        <begin position="293"/>
        <end position="383"/>
    </location>
</feature>
<evidence type="ECO:0000313" key="3">
    <source>
        <dbReference type="Proteomes" id="UP000800097"/>
    </source>
</evidence>
<feature type="region of interest" description="Disordered" evidence="1">
    <location>
        <begin position="1"/>
        <end position="168"/>
    </location>
</feature>
<feature type="compositionally biased region" description="Polar residues" evidence="1">
    <location>
        <begin position="133"/>
        <end position="150"/>
    </location>
</feature>
<accession>A0A6A6JZJ3</accession>
<dbReference type="GO" id="GO:0005737">
    <property type="term" value="C:cytoplasm"/>
    <property type="evidence" value="ECO:0007669"/>
    <property type="project" value="TreeGrafter"/>
</dbReference>
<dbReference type="PANTHER" id="PTHR28307">
    <property type="entry name" value="PROTEIN PAL1"/>
    <property type="match status" value="1"/>
</dbReference>
<feature type="compositionally biased region" description="Basic and acidic residues" evidence="1">
    <location>
        <begin position="151"/>
        <end position="168"/>
    </location>
</feature>
<dbReference type="OrthoDB" id="5389892at2759"/>
<keyword evidence="3" id="KW-1185">Reference proteome</keyword>
<gene>
    <name evidence="2" type="ORF">EI97DRAFT_447246</name>
</gene>
<sequence>MPDKDVMAAQHALIDPLIEPDPSDETGLNSHFTSTFAPRESPVGGAPITPPHQKSDTSRETNPFRNAASSRSGSLATSSSYKSPSHANHAERFPAVTGYPSPPGSASPRRDNFGNYADNYAPSYPGRSRRSTEGSSQPQERTISGVSRSSSLRERYPGDESNRPLDMLRKENKAAYRAHHLRKKNFQGADVIDRLDSTAQYHHEGPYDAASRARNVDPGHSPLAAVQKSNEEALRATPRENIIDAVTKHRPLEGTANIPPGMPDRFGRVLDYEEGADLMREPGADYRRWPGIEYKPDDLKGKGEPSFSEDKSRKEHKKFGDSGVEMKTPRRRGHSLGKLNEPESRELMNPFEDSHAQGDSSIKSVGSAIKRGLGSLRRKKEDH</sequence>
<feature type="compositionally biased region" description="Low complexity" evidence="1">
    <location>
        <begin position="67"/>
        <end position="80"/>
    </location>
</feature>
<dbReference type="AlphaFoldDB" id="A0A6A6JZJ3"/>
<dbReference type="Proteomes" id="UP000800097">
    <property type="component" value="Unassembled WGS sequence"/>
</dbReference>
<name>A0A6A6JZJ3_WESOR</name>
<feature type="compositionally biased region" description="Basic and acidic residues" evidence="1">
    <location>
        <begin position="340"/>
        <end position="356"/>
    </location>
</feature>
<protein>
    <recommendedName>
        <fullName evidence="4">Pal1-domain-containing protein</fullName>
    </recommendedName>
</protein>
<feature type="compositionally biased region" description="Basic and acidic residues" evidence="1">
    <location>
        <begin position="293"/>
        <end position="313"/>
    </location>
</feature>
<dbReference type="GeneID" id="54553257"/>
<organism evidence="2 3">
    <name type="scientific">Westerdykella ornata</name>
    <dbReference type="NCBI Taxonomy" id="318751"/>
    <lineage>
        <taxon>Eukaryota</taxon>
        <taxon>Fungi</taxon>
        <taxon>Dikarya</taxon>
        <taxon>Ascomycota</taxon>
        <taxon>Pezizomycotina</taxon>
        <taxon>Dothideomycetes</taxon>
        <taxon>Pleosporomycetidae</taxon>
        <taxon>Pleosporales</taxon>
        <taxon>Sporormiaceae</taxon>
        <taxon>Westerdykella</taxon>
    </lineage>
</organism>
<dbReference type="EMBL" id="ML986484">
    <property type="protein sequence ID" value="KAF2281196.1"/>
    <property type="molecule type" value="Genomic_DNA"/>
</dbReference>
<dbReference type="RefSeq" id="XP_033658733.1">
    <property type="nucleotide sequence ID" value="XM_033800082.1"/>
</dbReference>
<evidence type="ECO:0008006" key="4">
    <source>
        <dbReference type="Google" id="ProtNLM"/>
    </source>
</evidence>
<evidence type="ECO:0000313" key="2">
    <source>
        <dbReference type="EMBL" id="KAF2281196.1"/>
    </source>
</evidence>
<dbReference type="Pfam" id="PF08316">
    <property type="entry name" value="Pal1"/>
    <property type="match status" value="1"/>
</dbReference>